<gene>
    <name evidence="3" type="ORF">GUITHDRAFT_99929</name>
</gene>
<accession>L1K1W9</accession>
<dbReference type="PaxDb" id="55529-EKX54450"/>
<keyword evidence="1" id="KW-0732">Signal</keyword>
<dbReference type="RefSeq" id="XP_005841430.1">
    <property type="nucleotide sequence ID" value="XM_005841373.1"/>
</dbReference>
<evidence type="ECO:0000259" key="2">
    <source>
        <dbReference type="Pfam" id="PF00535"/>
    </source>
</evidence>
<sequence length="397" mass="45238">MLKIVIVVALLATGTGKTWSEGERIHENHLRSRTSPALSCCILLQPTSLFVSYSPAVNVEVGVSEQCASGKRESRLDVNGQTVSQVVCPSRFTVNLEQHGLYNLTLSEASGAKSSVSFFVAHKDFSNERIWSPASLSLHSDQNRPHDDGKECVEGADTKFWVFVAAWNAARWVNTTLSSLRQQTHCNFFCVVVDDASTDSTSSVVQEMIRGDERFTLMNNNKRLGAARNFFQHISEHTSRMSDEDVIVFLDGDDWLADQNVLLHLAEDYYRNTSCWMTYGSLVYFPHGIASISPPFPPSKFEWISTHLRTVKFKVWRNLREEDFRGPEGRFLDMTVDMAIMFPSLEMAAGRACAVQRVMYVYNMANEHNDFRVSEKRQLQLEHFIRNKPSYKPLLWW</sequence>
<dbReference type="Pfam" id="PF00535">
    <property type="entry name" value="Glycos_transf_2"/>
    <property type="match status" value="1"/>
</dbReference>
<keyword evidence="5" id="KW-1185">Reference proteome</keyword>
<dbReference type="GeneID" id="17310971"/>
<dbReference type="PANTHER" id="PTHR22916">
    <property type="entry name" value="GLYCOSYLTRANSFERASE"/>
    <property type="match status" value="1"/>
</dbReference>
<evidence type="ECO:0000256" key="1">
    <source>
        <dbReference type="SAM" id="SignalP"/>
    </source>
</evidence>
<protein>
    <recommendedName>
        <fullName evidence="2">Glycosyltransferase 2-like domain-containing protein</fullName>
    </recommendedName>
</protein>
<organism evidence="3">
    <name type="scientific">Guillardia theta (strain CCMP2712)</name>
    <name type="common">Cryptophyte</name>
    <dbReference type="NCBI Taxonomy" id="905079"/>
    <lineage>
        <taxon>Eukaryota</taxon>
        <taxon>Cryptophyceae</taxon>
        <taxon>Pyrenomonadales</taxon>
        <taxon>Geminigeraceae</taxon>
        <taxon>Guillardia</taxon>
    </lineage>
</organism>
<dbReference type="InterPro" id="IPR029044">
    <property type="entry name" value="Nucleotide-diphossugar_trans"/>
</dbReference>
<feature type="chain" id="PRO_5008772063" description="Glycosyltransferase 2-like domain-containing protein" evidence="1">
    <location>
        <begin position="21"/>
        <end position="397"/>
    </location>
</feature>
<proteinExistence type="predicted"/>
<dbReference type="Gene3D" id="3.90.550.10">
    <property type="entry name" value="Spore Coat Polysaccharide Biosynthesis Protein SpsA, Chain A"/>
    <property type="match status" value="1"/>
</dbReference>
<dbReference type="InterPro" id="IPR001173">
    <property type="entry name" value="Glyco_trans_2-like"/>
</dbReference>
<feature type="domain" description="Glycosyltransferase 2-like" evidence="2">
    <location>
        <begin position="162"/>
        <end position="270"/>
    </location>
</feature>
<evidence type="ECO:0000313" key="4">
    <source>
        <dbReference type="EnsemblProtists" id="EKX54450"/>
    </source>
</evidence>
<dbReference type="EMBL" id="JH992967">
    <property type="protein sequence ID" value="EKX54450.1"/>
    <property type="molecule type" value="Genomic_DNA"/>
</dbReference>
<dbReference type="EnsemblProtists" id="EKX54450">
    <property type="protein sequence ID" value="EKX54450"/>
    <property type="gene ID" value="GUITHDRAFT_99929"/>
</dbReference>
<evidence type="ECO:0000313" key="3">
    <source>
        <dbReference type="EMBL" id="EKX54450.1"/>
    </source>
</evidence>
<evidence type="ECO:0000313" key="5">
    <source>
        <dbReference type="Proteomes" id="UP000011087"/>
    </source>
</evidence>
<reference evidence="3 5" key="1">
    <citation type="journal article" date="2012" name="Nature">
        <title>Algal genomes reveal evolutionary mosaicism and the fate of nucleomorphs.</title>
        <authorList>
            <consortium name="DOE Joint Genome Institute"/>
            <person name="Curtis B.A."/>
            <person name="Tanifuji G."/>
            <person name="Burki F."/>
            <person name="Gruber A."/>
            <person name="Irimia M."/>
            <person name="Maruyama S."/>
            <person name="Arias M.C."/>
            <person name="Ball S.G."/>
            <person name="Gile G.H."/>
            <person name="Hirakawa Y."/>
            <person name="Hopkins J.F."/>
            <person name="Kuo A."/>
            <person name="Rensing S.A."/>
            <person name="Schmutz J."/>
            <person name="Symeonidi A."/>
            <person name="Elias M."/>
            <person name="Eveleigh R.J."/>
            <person name="Herman E.K."/>
            <person name="Klute M.J."/>
            <person name="Nakayama T."/>
            <person name="Obornik M."/>
            <person name="Reyes-Prieto A."/>
            <person name="Armbrust E.V."/>
            <person name="Aves S.J."/>
            <person name="Beiko R.G."/>
            <person name="Coutinho P."/>
            <person name="Dacks J.B."/>
            <person name="Durnford D.G."/>
            <person name="Fast N.M."/>
            <person name="Green B.R."/>
            <person name="Grisdale C.J."/>
            <person name="Hempel F."/>
            <person name="Henrissat B."/>
            <person name="Hoppner M.P."/>
            <person name="Ishida K."/>
            <person name="Kim E."/>
            <person name="Koreny L."/>
            <person name="Kroth P.G."/>
            <person name="Liu Y."/>
            <person name="Malik S.B."/>
            <person name="Maier U.G."/>
            <person name="McRose D."/>
            <person name="Mock T."/>
            <person name="Neilson J.A."/>
            <person name="Onodera N.T."/>
            <person name="Poole A.M."/>
            <person name="Pritham E.J."/>
            <person name="Richards T.A."/>
            <person name="Rocap G."/>
            <person name="Roy S.W."/>
            <person name="Sarai C."/>
            <person name="Schaack S."/>
            <person name="Shirato S."/>
            <person name="Slamovits C.H."/>
            <person name="Spencer D.F."/>
            <person name="Suzuki S."/>
            <person name="Worden A.Z."/>
            <person name="Zauner S."/>
            <person name="Barry K."/>
            <person name="Bell C."/>
            <person name="Bharti A.K."/>
            <person name="Crow J.A."/>
            <person name="Grimwood J."/>
            <person name="Kramer R."/>
            <person name="Lindquist E."/>
            <person name="Lucas S."/>
            <person name="Salamov A."/>
            <person name="McFadden G.I."/>
            <person name="Lane C.E."/>
            <person name="Keeling P.J."/>
            <person name="Gray M.W."/>
            <person name="Grigoriev I.V."/>
            <person name="Archibald J.M."/>
        </authorList>
    </citation>
    <scope>NUCLEOTIDE SEQUENCE</scope>
    <source>
        <strain evidence="3 5">CCMP2712</strain>
    </source>
</reference>
<feature type="signal peptide" evidence="1">
    <location>
        <begin position="1"/>
        <end position="20"/>
    </location>
</feature>
<reference evidence="4" key="3">
    <citation type="submission" date="2015-06" db="UniProtKB">
        <authorList>
            <consortium name="EnsemblProtists"/>
        </authorList>
    </citation>
    <scope>IDENTIFICATION</scope>
</reference>
<dbReference type="HOGENOM" id="CLU_695326_0_0_1"/>
<dbReference type="AlphaFoldDB" id="L1K1W9"/>
<name>L1K1W9_GUITC</name>
<dbReference type="Proteomes" id="UP000011087">
    <property type="component" value="Unassembled WGS sequence"/>
</dbReference>
<dbReference type="SUPFAM" id="SSF53448">
    <property type="entry name" value="Nucleotide-diphospho-sugar transferases"/>
    <property type="match status" value="1"/>
</dbReference>
<dbReference type="KEGG" id="gtt:GUITHDRAFT_99929"/>
<reference evidence="5" key="2">
    <citation type="submission" date="2012-11" db="EMBL/GenBank/DDBJ databases">
        <authorList>
            <person name="Kuo A."/>
            <person name="Curtis B.A."/>
            <person name="Tanifuji G."/>
            <person name="Burki F."/>
            <person name="Gruber A."/>
            <person name="Irimia M."/>
            <person name="Maruyama S."/>
            <person name="Arias M.C."/>
            <person name="Ball S.G."/>
            <person name="Gile G.H."/>
            <person name="Hirakawa Y."/>
            <person name="Hopkins J.F."/>
            <person name="Rensing S.A."/>
            <person name="Schmutz J."/>
            <person name="Symeonidi A."/>
            <person name="Elias M."/>
            <person name="Eveleigh R.J."/>
            <person name="Herman E.K."/>
            <person name="Klute M.J."/>
            <person name="Nakayama T."/>
            <person name="Obornik M."/>
            <person name="Reyes-Prieto A."/>
            <person name="Armbrust E.V."/>
            <person name="Aves S.J."/>
            <person name="Beiko R.G."/>
            <person name="Coutinho P."/>
            <person name="Dacks J.B."/>
            <person name="Durnford D.G."/>
            <person name="Fast N.M."/>
            <person name="Green B.R."/>
            <person name="Grisdale C."/>
            <person name="Hempe F."/>
            <person name="Henrissat B."/>
            <person name="Hoppner M.P."/>
            <person name="Ishida K.-I."/>
            <person name="Kim E."/>
            <person name="Koreny L."/>
            <person name="Kroth P.G."/>
            <person name="Liu Y."/>
            <person name="Malik S.-B."/>
            <person name="Maier U.G."/>
            <person name="McRose D."/>
            <person name="Mock T."/>
            <person name="Neilson J.A."/>
            <person name="Onodera N.T."/>
            <person name="Poole A.M."/>
            <person name="Pritham E.J."/>
            <person name="Richards T.A."/>
            <person name="Rocap G."/>
            <person name="Roy S.W."/>
            <person name="Sarai C."/>
            <person name="Schaack S."/>
            <person name="Shirato S."/>
            <person name="Slamovits C.H."/>
            <person name="Spencer D.F."/>
            <person name="Suzuki S."/>
            <person name="Worden A.Z."/>
            <person name="Zauner S."/>
            <person name="Barry K."/>
            <person name="Bell C."/>
            <person name="Bharti A.K."/>
            <person name="Crow J.A."/>
            <person name="Grimwood J."/>
            <person name="Kramer R."/>
            <person name="Lindquist E."/>
            <person name="Lucas S."/>
            <person name="Salamov A."/>
            <person name="McFadden G.I."/>
            <person name="Lane C.E."/>
            <person name="Keeling P.J."/>
            <person name="Gray M.W."/>
            <person name="Grigoriev I.V."/>
            <person name="Archibald J.M."/>
        </authorList>
    </citation>
    <scope>NUCLEOTIDE SEQUENCE</scope>
    <source>
        <strain evidence="5">CCMP2712</strain>
    </source>
</reference>